<evidence type="ECO:0000256" key="2">
    <source>
        <dbReference type="ARBA" id="ARBA00022475"/>
    </source>
</evidence>
<dbReference type="EMBL" id="JAVDXU010000001">
    <property type="protein sequence ID" value="MDR7267382.1"/>
    <property type="molecule type" value="Genomic_DNA"/>
</dbReference>
<dbReference type="PANTHER" id="PTHR43790:SF9">
    <property type="entry name" value="GALACTOFURANOSE TRANSPORTER ATP-BINDING PROTEIN YTFR"/>
    <property type="match status" value="1"/>
</dbReference>
<keyword evidence="1" id="KW-0813">Transport</keyword>
<keyword evidence="4" id="KW-0677">Repeat</keyword>
<name>A0ABU1YEU9_ROSSA</name>
<evidence type="ECO:0000313" key="9">
    <source>
        <dbReference type="EMBL" id="MDR7267382.1"/>
    </source>
</evidence>
<protein>
    <submittedName>
        <fullName evidence="9">Ribose transport system ATP-binding protein</fullName>
    </submittedName>
</protein>
<dbReference type="PROSITE" id="PS50893">
    <property type="entry name" value="ABC_TRANSPORTER_2"/>
    <property type="match status" value="2"/>
</dbReference>
<evidence type="ECO:0000313" key="10">
    <source>
        <dbReference type="Proteomes" id="UP001180453"/>
    </source>
</evidence>
<keyword evidence="5" id="KW-0547">Nucleotide-binding</keyword>
<dbReference type="InterPro" id="IPR050107">
    <property type="entry name" value="ABC_carbohydrate_import_ATPase"/>
</dbReference>
<keyword evidence="10" id="KW-1185">Reference proteome</keyword>
<keyword evidence="6 9" id="KW-0067">ATP-binding</keyword>
<dbReference type="InterPro" id="IPR003593">
    <property type="entry name" value="AAA+_ATPase"/>
</dbReference>
<evidence type="ECO:0000256" key="6">
    <source>
        <dbReference type="ARBA" id="ARBA00022840"/>
    </source>
</evidence>
<keyword evidence="2" id="KW-0472">Membrane</keyword>
<dbReference type="PROSITE" id="PS00211">
    <property type="entry name" value="ABC_TRANSPORTER_1"/>
    <property type="match status" value="1"/>
</dbReference>
<keyword evidence="2" id="KW-1003">Cell membrane</keyword>
<keyword evidence="3" id="KW-0762">Sugar transport</keyword>
<sequence length="521" mass="57249">MSTPLPDDWRAPLLRTQGVCKRFDNVVALSGVALEVRRGEVHAICGENGAGKSTLMKILSGVYTPDDGEIHFDGEPVRIGGLREAQALGIVMIHQELNLVPHLTVAENIWLGREPRRGWFVDRERQREGARACLQRLGVDIDPDVEVSTLSIAQQQMVEIAKALSMQARLLIMDEPTSSLGEADTRRMLQVVQDLKREGVGILYISHRLDELEHIVDRVTVLRDGQYIATMDWKDTSIAEIVSLMVGRELNQQFPQANRQPDDQVLLRVRQLKRDGVFGPVDFELRRGEILGFAGLVGAGRTEVARAIFGADRLDSGSIELDGQALAIRSPGDAIAAGIAYLSEDRKAHGLAVKMSVAHNITLANLGALSSRLGFIDAAREHETADTFIRRLNIRTPSPSQITRLLSGGNQQKIVIAKWLFRQARVILFDEPTRGIDVGARYAIYELMDELAAAGIGVIMISSDLPEIMGLTDRVAVFRQGRLAAMLETRHCSQQHIMHHASVGPAEVSEPPHAALATTGP</sequence>
<evidence type="ECO:0000259" key="8">
    <source>
        <dbReference type="PROSITE" id="PS50893"/>
    </source>
</evidence>
<gene>
    <name evidence="9" type="ORF">J2X20_000011</name>
</gene>
<evidence type="ECO:0000256" key="3">
    <source>
        <dbReference type="ARBA" id="ARBA00022597"/>
    </source>
</evidence>
<dbReference type="SMART" id="SM00382">
    <property type="entry name" value="AAA"/>
    <property type="match status" value="2"/>
</dbReference>
<dbReference type="GO" id="GO:0005524">
    <property type="term" value="F:ATP binding"/>
    <property type="evidence" value="ECO:0007669"/>
    <property type="project" value="UniProtKB-KW"/>
</dbReference>
<dbReference type="CDD" id="cd03216">
    <property type="entry name" value="ABC_Carb_Monos_I"/>
    <property type="match status" value="1"/>
</dbReference>
<evidence type="ECO:0000256" key="7">
    <source>
        <dbReference type="SAM" id="MobiDB-lite"/>
    </source>
</evidence>
<dbReference type="InterPro" id="IPR017871">
    <property type="entry name" value="ABC_transporter-like_CS"/>
</dbReference>
<dbReference type="Pfam" id="PF00005">
    <property type="entry name" value="ABC_tran"/>
    <property type="match status" value="2"/>
</dbReference>
<feature type="domain" description="ABC transporter" evidence="8">
    <location>
        <begin position="14"/>
        <end position="249"/>
    </location>
</feature>
<dbReference type="InterPro" id="IPR003439">
    <property type="entry name" value="ABC_transporter-like_ATP-bd"/>
</dbReference>
<dbReference type="RefSeq" id="WP_310259062.1">
    <property type="nucleotide sequence ID" value="NZ_JAVDXU010000001.1"/>
</dbReference>
<dbReference type="PANTHER" id="PTHR43790">
    <property type="entry name" value="CARBOHYDRATE TRANSPORT ATP-BINDING PROTEIN MG119-RELATED"/>
    <property type="match status" value="1"/>
</dbReference>
<dbReference type="Proteomes" id="UP001180453">
    <property type="component" value="Unassembled WGS sequence"/>
</dbReference>
<evidence type="ECO:0000256" key="1">
    <source>
        <dbReference type="ARBA" id="ARBA00022448"/>
    </source>
</evidence>
<feature type="domain" description="ABC transporter" evidence="8">
    <location>
        <begin position="261"/>
        <end position="505"/>
    </location>
</feature>
<comment type="caution">
    <text evidence="9">The sequence shown here is derived from an EMBL/GenBank/DDBJ whole genome shotgun (WGS) entry which is preliminary data.</text>
</comment>
<reference evidence="9 10" key="1">
    <citation type="submission" date="2023-07" db="EMBL/GenBank/DDBJ databases">
        <title>Sorghum-associated microbial communities from plants grown in Nebraska, USA.</title>
        <authorList>
            <person name="Schachtman D."/>
        </authorList>
    </citation>
    <scope>NUCLEOTIDE SEQUENCE [LARGE SCALE GENOMIC DNA]</scope>
    <source>
        <strain evidence="9 10">BE314</strain>
    </source>
</reference>
<dbReference type="Gene3D" id="3.40.50.300">
    <property type="entry name" value="P-loop containing nucleotide triphosphate hydrolases"/>
    <property type="match status" value="2"/>
</dbReference>
<evidence type="ECO:0000256" key="5">
    <source>
        <dbReference type="ARBA" id="ARBA00022741"/>
    </source>
</evidence>
<evidence type="ECO:0000256" key="4">
    <source>
        <dbReference type="ARBA" id="ARBA00022737"/>
    </source>
</evidence>
<dbReference type="InterPro" id="IPR027417">
    <property type="entry name" value="P-loop_NTPase"/>
</dbReference>
<dbReference type="SUPFAM" id="SSF52540">
    <property type="entry name" value="P-loop containing nucleoside triphosphate hydrolases"/>
    <property type="match status" value="2"/>
</dbReference>
<proteinExistence type="predicted"/>
<dbReference type="CDD" id="cd03215">
    <property type="entry name" value="ABC_Carb_Monos_II"/>
    <property type="match status" value="1"/>
</dbReference>
<feature type="region of interest" description="Disordered" evidence="7">
    <location>
        <begin position="501"/>
        <end position="521"/>
    </location>
</feature>
<organism evidence="9 10">
    <name type="scientific">Roseateles saccharophilus</name>
    <name type="common">Pseudomonas saccharophila</name>
    <dbReference type="NCBI Taxonomy" id="304"/>
    <lineage>
        <taxon>Bacteria</taxon>
        <taxon>Pseudomonadati</taxon>
        <taxon>Pseudomonadota</taxon>
        <taxon>Betaproteobacteria</taxon>
        <taxon>Burkholderiales</taxon>
        <taxon>Sphaerotilaceae</taxon>
        <taxon>Roseateles</taxon>
    </lineage>
</organism>
<accession>A0ABU1YEU9</accession>